<dbReference type="AlphaFoldDB" id="A0A9P9DRI8"/>
<name>A0A9P9DRI8_9PLEO</name>
<dbReference type="Gene3D" id="3.40.50.1820">
    <property type="entry name" value="alpha/beta hydrolase"/>
    <property type="match status" value="1"/>
</dbReference>
<dbReference type="Pfam" id="PF12697">
    <property type="entry name" value="Abhydrolase_6"/>
    <property type="match status" value="1"/>
</dbReference>
<gene>
    <name evidence="2" type="ORF">B0J11DRAFT_506776</name>
</gene>
<dbReference type="EMBL" id="JAGMWT010000008">
    <property type="protein sequence ID" value="KAH7123719.1"/>
    <property type="molecule type" value="Genomic_DNA"/>
</dbReference>
<sequence length="274" mass="29646">MFVFQPPFSSGPPKPTIIIVTGKILHHIAYSTLAESLPSTGHRVLAPELASDWSFKPLGETVEVDVEALRNNILQQVNAGNEVVLVMHSYGCIVGGAAVKGLSKKQREAEGEKGGVVGLIFIAGFLVDGGMSVKDTLPGGSLESTEEYPIGEPIQSGHTTNLQDLRRQLYSTETVPESSYRANFKKILADGKLCFVSPSPAQGWKDDGFHGRRAYIRASKDTCLPLPEQTAMIEGSGVEWMIEDLDAGYNICKTHTDALVELIPELIFGFEAAE</sequence>
<dbReference type="InterPro" id="IPR029058">
    <property type="entry name" value="AB_hydrolase_fold"/>
</dbReference>
<proteinExistence type="predicted"/>
<dbReference type="PANTHER" id="PTHR37017">
    <property type="entry name" value="AB HYDROLASE-1 DOMAIN-CONTAINING PROTEIN-RELATED"/>
    <property type="match status" value="1"/>
</dbReference>
<comment type="caution">
    <text evidence="2">The sequence shown here is derived from an EMBL/GenBank/DDBJ whole genome shotgun (WGS) entry which is preliminary data.</text>
</comment>
<accession>A0A9P9DRI8</accession>
<dbReference type="PANTHER" id="PTHR37017:SF8">
    <property type="entry name" value="AB HYDROLASE-1 DOMAIN-CONTAINING PROTEIN"/>
    <property type="match status" value="1"/>
</dbReference>
<dbReference type="InterPro" id="IPR000073">
    <property type="entry name" value="AB_hydrolase_1"/>
</dbReference>
<evidence type="ECO:0000259" key="1">
    <source>
        <dbReference type="Pfam" id="PF12697"/>
    </source>
</evidence>
<dbReference type="Proteomes" id="UP000700596">
    <property type="component" value="Unassembled WGS sequence"/>
</dbReference>
<evidence type="ECO:0000313" key="3">
    <source>
        <dbReference type="Proteomes" id="UP000700596"/>
    </source>
</evidence>
<keyword evidence="3" id="KW-1185">Reference proteome</keyword>
<feature type="domain" description="AB hydrolase-1" evidence="1">
    <location>
        <begin position="32"/>
        <end position="242"/>
    </location>
</feature>
<dbReference type="SUPFAM" id="SSF53474">
    <property type="entry name" value="alpha/beta-Hydrolases"/>
    <property type="match status" value="1"/>
</dbReference>
<dbReference type="OrthoDB" id="408373at2759"/>
<organism evidence="2 3">
    <name type="scientific">Dendryphion nanum</name>
    <dbReference type="NCBI Taxonomy" id="256645"/>
    <lineage>
        <taxon>Eukaryota</taxon>
        <taxon>Fungi</taxon>
        <taxon>Dikarya</taxon>
        <taxon>Ascomycota</taxon>
        <taxon>Pezizomycotina</taxon>
        <taxon>Dothideomycetes</taxon>
        <taxon>Pleosporomycetidae</taxon>
        <taxon>Pleosporales</taxon>
        <taxon>Torulaceae</taxon>
        <taxon>Dendryphion</taxon>
    </lineage>
</organism>
<reference evidence="2" key="1">
    <citation type="journal article" date="2021" name="Nat. Commun.">
        <title>Genetic determinants of endophytism in the Arabidopsis root mycobiome.</title>
        <authorList>
            <person name="Mesny F."/>
            <person name="Miyauchi S."/>
            <person name="Thiergart T."/>
            <person name="Pickel B."/>
            <person name="Atanasova L."/>
            <person name="Karlsson M."/>
            <person name="Huettel B."/>
            <person name="Barry K.W."/>
            <person name="Haridas S."/>
            <person name="Chen C."/>
            <person name="Bauer D."/>
            <person name="Andreopoulos W."/>
            <person name="Pangilinan J."/>
            <person name="LaButti K."/>
            <person name="Riley R."/>
            <person name="Lipzen A."/>
            <person name="Clum A."/>
            <person name="Drula E."/>
            <person name="Henrissat B."/>
            <person name="Kohler A."/>
            <person name="Grigoriev I.V."/>
            <person name="Martin F.M."/>
            <person name="Hacquard S."/>
        </authorList>
    </citation>
    <scope>NUCLEOTIDE SEQUENCE</scope>
    <source>
        <strain evidence="2">MPI-CAGE-CH-0243</strain>
    </source>
</reference>
<dbReference type="InterPro" id="IPR052897">
    <property type="entry name" value="Sec-Metab_Biosynth_Hydrolase"/>
</dbReference>
<evidence type="ECO:0000313" key="2">
    <source>
        <dbReference type="EMBL" id="KAH7123719.1"/>
    </source>
</evidence>
<protein>
    <recommendedName>
        <fullName evidence="1">AB hydrolase-1 domain-containing protein</fullName>
    </recommendedName>
</protein>